<dbReference type="CDD" id="cd19756">
    <property type="entry name" value="Bbox2"/>
    <property type="match status" value="1"/>
</dbReference>
<dbReference type="PANTHER" id="PTHR25462:SF305">
    <property type="entry name" value="RING-TYPE DOMAIN-CONTAINING PROTEIN"/>
    <property type="match status" value="1"/>
</dbReference>
<dbReference type="EnsemblMetazoa" id="G880.9">
    <property type="protein sequence ID" value="G880.9:cds"/>
    <property type="gene ID" value="G880"/>
</dbReference>
<evidence type="ECO:0000256" key="4">
    <source>
        <dbReference type="PROSITE-ProRule" id="PRU00024"/>
    </source>
</evidence>
<keyword evidence="9" id="KW-1185">Reference proteome</keyword>
<dbReference type="InterPro" id="IPR047153">
    <property type="entry name" value="TRIM45/56/19-like"/>
</dbReference>
<dbReference type="InterPro" id="IPR027370">
    <property type="entry name" value="Znf-RING_euk"/>
</dbReference>
<dbReference type="Proteomes" id="UP000005408">
    <property type="component" value="Unassembled WGS sequence"/>
</dbReference>
<dbReference type="GO" id="GO:0061630">
    <property type="term" value="F:ubiquitin protein ligase activity"/>
    <property type="evidence" value="ECO:0007669"/>
    <property type="project" value="TreeGrafter"/>
</dbReference>
<dbReference type="PANTHER" id="PTHR25462">
    <property type="entry name" value="BONUS, ISOFORM C-RELATED"/>
    <property type="match status" value="1"/>
</dbReference>
<feature type="domain" description="RING-type" evidence="6">
    <location>
        <begin position="31"/>
        <end position="80"/>
    </location>
</feature>
<dbReference type="GO" id="GO:0008270">
    <property type="term" value="F:zinc ion binding"/>
    <property type="evidence" value="ECO:0007669"/>
    <property type="project" value="UniProtKB-KW"/>
</dbReference>
<evidence type="ECO:0000259" key="7">
    <source>
        <dbReference type="PROSITE" id="PS50119"/>
    </source>
</evidence>
<dbReference type="PROSITE" id="PS00518">
    <property type="entry name" value="ZF_RING_1"/>
    <property type="match status" value="1"/>
</dbReference>
<proteinExistence type="predicted"/>
<keyword evidence="3" id="KW-0862">Zinc</keyword>
<dbReference type="Pfam" id="PF13445">
    <property type="entry name" value="zf-RING_UBOX"/>
    <property type="match status" value="1"/>
</dbReference>
<dbReference type="InterPro" id="IPR000315">
    <property type="entry name" value="Znf_B-box"/>
</dbReference>
<evidence type="ECO:0000256" key="2">
    <source>
        <dbReference type="ARBA" id="ARBA00022771"/>
    </source>
</evidence>
<dbReference type="PROSITE" id="PS50089">
    <property type="entry name" value="ZF_RING_2"/>
    <property type="match status" value="1"/>
</dbReference>
<evidence type="ECO:0000256" key="1">
    <source>
        <dbReference type="ARBA" id="ARBA00022723"/>
    </source>
</evidence>
<dbReference type="GO" id="GO:0005654">
    <property type="term" value="C:nucleoplasm"/>
    <property type="evidence" value="ECO:0007669"/>
    <property type="project" value="TreeGrafter"/>
</dbReference>
<dbReference type="SUPFAM" id="SSF69322">
    <property type="entry name" value="Tricorn protease domain 2"/>
    <property type="match status" value="1"/>
</dbReference>
<protein>
    <recommendedName>
        <fullName evidence="10">Tripartite motif-containing protein 3</fullName>
    </recommendedName>
</protein>
<dbReference type="Gene3D" id="3.30.160.60">
    <property type="entry name" value="Classic Zinc Finger"/>
    <property type="match status" value="1"/>
</dbReference>
<name>A0A8W8NQJ4_MAGGI</name>
<dbReference type="InterPro" id="IPR017907">
    <property type="entry name" value="Znf_RING_CS"/>
</dbReference>
<keyword evidence="2 4" id="KW-0863">Zinc-finger</keyword>
<evidence type="ECO:0000313" key="9">
    <source>
        <dbReference type="Proteomes" id="UP000005408"/>
    </source>
</evidence>
<evidence type="ECO:0000259" key="6">
    <source>
        <dbReference type="PROSITE" id="PS50089"/>
    </source>
</evidence>
<feature type="domain" description="B box-type" evidence="7">
    <location>
        <begin position="114"/>
        <end position="164"/>
    </location>
</feature>
<evidence type="ECO:0008006" key="10">
    <source>
        <dbReference type="Google" id="ProtNLM"/>
    </source>
</evidence>
<accession>A0A8W8NQJ4</accession>
<evidence type="ECO:0000256" key="3">
    <source>
        <dbReference type="ARBA" id="ARBA00022833"/>
    </source>
</evidence>
<feature type="compositionally biased region" description="Polar residues" evidence="5">
    <location>
        <begin position="10"/>
        <end position="26"/>
    </location>
</feature>
<dbReference type="SMART" id="SM00184">
    <property type="entry name" value="RING"/>
    <property type="match status" value="1"/>
</dbReference>
<keyword evidence="1" id="KW-0479">Metal-binding</keyword>
<dbReference type="CDD" id="cd19757">
    <property type="entry name" value="Bbox1"/>
    <property type="match status" value="1"/>
</dbReference>
<dbReference type="PROSITE" id="PS50119">
    <property type="entry name" value="ZF_BBOX"/>
    <property type="match status" value="1"/>
</dbReference>
<dbReference type="AlphaFoldDB" id="A0A8W8NQJ4"/>
<reference evidence="8" key="1">
    <citation type="submission" date="2022-08" db="UniProtKB">
        <authorList>
            <consortium name="EnsemblMetazoa"/>
        </authorList>
    </citation>
    <scope>IDENTIFICATION</scope>
    <source>
        <strain evidence="8">05x7-T-G4-1.051#20</strain>
    </source>
</reference>
<dbReference type="SUPFAM" id="SSF57850">
    <property type="entry name" value="RING/U-box"/>
    <property type="match status" value="1"/>
</dbReference>
<sequence>MNSCHRHIQRLSSGSGNKPLTNSSSGDTFRCPICLEEVRNPKYLSCLHTFCESCIQTYISSTATCHDSLNTKTINCPVCRKRIDAPRKDISNEEWASSLPQNKLIVSMWLNSNPDKELCKFCERKEKKVSATHWCKACMETICDECKAFHELVPSLQNHKIVNITDTQVCGNDVEVKELCLEHKGKVVDAFCHQHQKLCCCICLATHHISCQRVQAIAEMAVEKERNHVLNIISTLSDLDQSIENMQQKSREKIDHLNSKKQEMCMKIDKAITELKTLIDDAHSALIKQFEQTHSDSIENLEVAFDELKRFSTTVRETKILLQSMLEKGSPKQLFVTKQNQLARIDDHISRLKSLDVWNHPEDYTLPDSNFLKQLLNQKKLENVKMLKTPSGMVEKIIQTVQRATSSDIMRRKRDASKKDWMKVTFKLVSQVTELSSWIHFGIFTHDTKILLPCRRPPSLNIFDISEPIGKCVYTEKCRYTPYGICHSRVNETLNEVYVSFQNCVVLYWIEVEDTPKFTKLQTIQLNEPMLAISCGLTTMFSANDSKAFICSQDFIIEHESPYSSGNANVPHLASSSKSDYHCFTSDGRVVVFDRNERNVFQSDKFQEEVRGMTFDLNDNIFVCNKKNKIKQIRFGGGEIRDIELDGISTSYTVALHPTGEKMLVLDFYGKCCVYHIM</sequence>
<dbReference type="InterPro" id="IPR001841">
    <property type="entry name" value="Znf_RING"/>
</dbReference>
<dbReference type="InterPro" id="IPR013083">
    <property type="entry name" value="Znf_RING/FYVE/PHD"/>
</dbReference>
<feature type="region of interest" description="Disordered" evidence="5">
    <location>
        <begin position="1"/>
        <end position="26"/>
    </location>
</feature>
<evidence type="ECO:0000256" key="5">
    <source>
        <dbReference type="SAM" id="MobiDB-lite"/>
    </source>
</evidence>
<dbReference type="Gene3D" id="3.30.40.10">
    <property type="entry name" value="Zinc/RING finger domain, C3HC4 (zinc finger)"/>
    <property type="match status" value="1"/>
</dbReference>
<organism evidence="8 9">
    <name type="scientific">Magallana gigas</name>
    <name type="common">Pacific oyster</name>
    <name type="synonym">Crassostrea gigas</name>
    <dbReference type="NCBI Taxonomy" id="29159"/>
    <lineage>
        <taxon>Eukaryota</taxon>
        <taxon>Metazoa</taxon>
        <taxon>Spiralia</taxon>
        <taxon>Lophotrochozoa</taxon>
        <taxon>Mollusca</taxon>
        <taxon>Bivalvia</taxon>
        <taxon>Autobranchia</taxon>
        <taxon>Pteriomorphia</taxon>
        <taxon>Ostreida</taxon>
        <taxon>Ostreoidea</taxon>
        <taxon>Ostreidae</taxon>
        <taxon>Magallana</taxon>
    </lineage>
</organism>
<evidence type="ECO:0000313" key="8">
    <source>
        <dbReference type="EnsemblMetazoa" id="G880.9:cds"/>
    </source>
</evidence>